<dbReference type="SUPFAM" id="SSF101473">
    <property type="entry name" value="DhaL-like"/>
    <property type="match status" value="1"/>
</dbReference>
<proteinExistence type="predicted"/>
<evidence type="ECO:0000256" key="2">
    <source>
        <dbReference type="ARBA" id="ARBA00022777"/>
    </source>
</evidence>
<keyword evidence="5" id="KW-1185">Reference proteome</keyword>
<dbReference type="Proteomes" id="UP000188929">
    <property type="component" value="Unassembled WGS sequence"/>
</dbReference>
<sequence>MGLDLDGAYAWIASFQRRFEAEATELGELDRRAGDGDFGANIRRALRRVERRLDEAPPSAPGELFLGVAHGFLNTGGTSGPLFGLWFRGIGQASDAPAMTLAELAKGVDVGTATVQRLGKARPGDKTMVDAMAPAADALAAAVADGLNVAGGIALAADAARAGALATESMRARRGRAAYVGDVARGVLDPGALTVALFFDSALA</sequence>
<dbReference type="SMART" id="SM01120">
    <property type="entry name" value="Dak2"/>
    <property type="match status" value="1"/>
</dbReference>
<dbReference type="GO" id="GO:0019563">
    <property type="term" value="P:glycerol catabolic process"/>
    <property type="evidence" value="ECO:0007669"/>
    <property type="project" value="TreeGrafter"/>
</dbReference>
<gene>
    <name evidence="4" type="ORF">BL253_11110</name>
</gene>
<evidence type="ECO:0000313" key="5">
    <source>
        <dbReference type="Proteomes" id="UP000188929"/>
    </source>
</evidence>
<reference evidence="5" key="1">
    <citation type="submission" date="2016-10" db="EMBL/GenBank/DDBJ databases">
        <title>Frankia sp. NRRL B-16386 Genome sequencing.</title>
        <authorList>
            <person name="Ghodhbane-Gtari F."/>
            <person name="Swanson E."/>
            <person name="Gueddou A."/>
            <person name="Hezbri K."/>
            <person name="Ktari K."/>
            <person name="Nouioui I."/>
            <person name="Morris K."/>
            <person name="Simpson S."/>
            <person name="Abebe-Akele F."/>
            <person name="Thomas K."/>
            <person name="Gtari M."/>
            <person name="Tisa L.S."/>
        </authorList>
    </citation>
    <scope>NUCLEOTIDE SEQUENCE [LARGE SCALE GENOMIC DNA]</scope>
    <source>
        <strain evidence="5">NRRL B-16386</strain>
    </source>
</reference>
<evidence type="ECO:0000256" key="1">
    <source>
        <dbReference type="ARBA" id="ARBA00022679"/>
    </source>
</evidence>
<dbReference type="InterPro" id="IPR050861">
    <property type="entry name" value="Dihydroxyacetone_Kinase"/>
</dbReference>
<dbReference type="AlphaFoldDB" id="A0A1V2IDY5"/>
<dbReference type="FunFam" id="1.25.40.340:FF:000002">
    <property type="entry name" value="Dihydroxyacetone kinase, L subunit"/>
    <property type="match status" value="1"/>
</dbReference>
<dbReference type="NCBIfam" id="TIGR02365">
    <property type="entry name" value="dha_L_ycgS"/>
    <property type="match status" value="1"/>
</dbReference>
<evidence type="ECO:0000259" key="3">
    <source>
        <dbReference type="PROSITE" id="PS51480"/>
    </source>
</evidence>
<dbReference type="GO" id="GO:0005829">
    <property type="term" value="C:cytosol"/>
    <property type="evidence" value="ECO:0007669"/>
    <property type="project" value="TreeGrafter"/>
</dbReference>
<keyword evidence="2 4" id="KW-0418">Kinase</keyword>
<accession>A0A1V2IDY5</accession>
<dbReference type="STRING" id="1834516.BL253_11110"/>
<name>A0A1V2IDY5_9ACTN</name>
<dbReference type="EMBL" id="MOMC01000019">
    <property type="protein sequence ID" value="ONH31089.1"/>
    <property type="molecule type" value="Genomic_DNA"/>
</dbReference>
<evidence type="ECO:0000313" key="4">
    <source>
        <dbReference type="EMBL" id="ONH31089.1"/>
    </source>
</evidence>
<dbReference type="GO" id="GO:0004371">
    <property type="term" value="F:glycerone kinase activity"/>
    <property type="evidence" value="ECO:0007669"/>
    <property type="project" value="InterPro"/>
</dbReference>
<dbReference type="Pfam" id="PF02734">
    <property type="entry name" value="Dak2"/>
    <property type="match status" value="1"/>
</dbReference>
<dbReference type="PANTHER" id="PTHR28629">
    <property type="entry name" value="TRIOKINASE/FMN CYCLASE"/>
    <property type="match status" value="1"/>
</dbReference>
<keyword evidence="1" id="KW-0808">Transferase</keyword>
<comment type="caution">
    <text evidence="4">The sequence shown here is derived from an EMBL/GenBank/DDBJ whole genome shotgun (WGS) entry which is preliminary data.</text>
</comment>
<protein>
    <submittedName>
        <fullName evidence="4">Dihydroxyacetone kinase subunit L</fullName>
    </submittedName>
</protein>
<dbReference type="InterPro" id="IPR012737">
    <property type="entry name" value="DhaK_L_YcgS"/>
</dbReference>
<dbReference type="Gene3D" id="1.25.40.340">
    <property type="match status" value="1"/>
</dbReference>
<organism evidence="4 5">
    <name type="scientific">Pseudofrankia asymbiotica</name>
    <dbReference type="NCBI Taxonomy" id="1834516"/>
    <lineage>
        <taxon>Bacteria</taxon>
        <taxon>Bacillati</taxon>
        <taxon>Actinomycetota</taxon>
        <taxon>Actinomycetes</taxon>
        <taxon>Frankiales</taxon>
        <taxon>Frankiaceae</taxon>
        <taxon>Pseudofrankia</taxon>
    </lineage>
</organism>
<dbReference type="PROSITE" id="PS51480">
    <property type="entry name" value="DHAL"/>
    <property type="match status" value="1"/>
</dbReference>
<dbReference type="PANTHER" id="PTHR28629:SF4">
    <property type="entry name" value="TRIOKINASE_FMN CYCLASE"/>
    <property type="match status" value="1"/>
</dbReference>
<feature type="domain" description="DhaL" evidence="3">
    <location>
        <begin position="6"/>
        <end position="204"/>
    </location>
</feature>
<dbReference type="InterPro" id="IPR004007">
    <property type="entry name" value="DhaL_dom"/>
</dbReference>
<dbReference type="InterPro" id="IPR036117">
    <property type="entry name" value="DhaL_dom_sf"/>
</dbReference>